<gene>
    <name evidence="14" type="ORF">JYB87_14200</name>
</gene>
<dbReference type="RefSeq" id="WP_207354121.1">
    <property type="nucleotide sequence ID" value="NZ_CP071503.1"/>
</dbReference>
<organism evidence="14 15">
    <name type="scientific">Shewanella avicenniae</name>
    <dbReference type="NCBI Taxonomy" id="2814294"/>
    <lineage>
        <taxon>Bacteria</taxon>
        <taxon>Pseudomonadati</taxon>
        <taxon>Pseudomonadota</taxon>
        <taxon>Gammaproteobacteria</taxon>
        <taxon>Alteromonadales</taxon>
        <taxon>Shewanellaceae</taxon>
        <taxon>Shewanella</taxon>
    </lineage>
</organism>
<keyword evidence="6 12" id="KW-0812">Transmembrane</keyword>
<protein>
    <recommendedName>
        <fullName evidence="2">Type II secretion system protein H</fullName>
    </recommendedName>
    <alternativeName>
        <fullName evidence="10">General secretion pathway protein H</fullName>
    </alternativeName>
</protein>
<dbReference type="InterPro" id="IPR012902">
    <property type="entry name" value="N_methyl_site"/>
</dbReference>
<evidence type="ECO:0000313" key="14">
    <source>
        <dbReference type="EMBL" id="QSX32882.1"/>
    </source>
</evidence>
<keyword evidence="3" id="KW-1003">Cell membrane</keyword>
<accession>A0ABX7QN50</accession>
<dbReference type="SUPFAM" id="SSF54523">
    <property type="entry name" value="Pili subunits"/>
    <property type="match status" value="1"/>
</dbReference>
<keyword evidence="7 12" id="KW-1133">Transmembrane helix</keyword>
<dbReference type="NCBIfam" id="TIGR02532">
    <property type="entry name" value="IV_pilin_GFxxxE"/>
    <property type="match status" value="1"/>
</dbReference>
<evidence type="ECO:0000256" key="12">
    <source>
        <dbReference type="SAM" id="Phobius"/>
    </source>
</evidence>
<keyword evidence="5" id="KW-0997">Cell inner membrane</keyword>
<dbReference type="Gene3D" id="3.55.40.10">
    <property type="entry name" value="minor pseudopilin epsh domain"/>
    <property type="match status" value="1"/>
</dbReference>
<evidence type="ECO:0000256" key="7">
    <source>
        <dbReference type="ARBA" id="ARBA00022989"/>
    </source>
</evidence>
<name>A0ABX7QN50_9GAMM</name>
<feature type="region of interest" description="Disordered" evidence="11">
    <location>
        <begin position="148"/>
        <end position="167"/>
    </location>
</feature>
<evidence type="ECO:0000256" key="3">
    <source>
        <dbReference type="ARBA" id="ARBA00022475"/>
    </source>
</evidence>
<evidence type="ECO:0000256" key="2">
    <source>
        <dbReference type="ARBA" id="ARBA00021549"/>
    </source>
</evidence>
<evidence type="ECO:0000313" key="15">
    <source>
        <dbReference type="Proteomes" id="UP000662770"/>
    </source>
</evidence>
<keyword evidence="8 12" id="KW-0472">Membrane</keyword>
<dbReference type="InterPro" id="IPR022346">
    <property type="entry name" value="T2SS_GspH"/>
</dbReference>
<evidence type="ECO:0000256" key="6">
    <source>
        <dbReference type="ARBA" id="ARBA00022692"/>
    </source>
</evidence>
<comment type="similarity">
    <text evidence="9">Belongs to the GSP H family.</text>
</comment>
<feature type="transmembrane region" description="Helical" evidence="12">
    <location>
        <begin position="6"/>
        <end position="31"/>
    </location>
</feature>
<keyword evidence="4" id="KW-0488">Methylation</keyword>
<dbReference type="Pfam" id="PF12019">
    <property type="entry name" value="GspH"/>
    <property type="match status" value="1"/>
</dbReference>
<dbReference type="InterPro" id="IPR045584">
    <property type="entry name" value="Pilin-like"/>
</dbReference>
<evidence type="ECO:0000256" key="11">
    <source>
        <dbReference type="SAM" id="MobiDB-lite"/>
    </source>
</evidence>
<evidence type="ECO:0000256" key="1">
    <source>
        <dbReference type="ARBA" id="ARBA00004377"/>
    </source>
</evidence>
<dbReference type="EMBL" id="CP071503">
    <property type="protein sequence ID" value="QSX32882.1"/>
    <property type="molecule type" value="Genomic_DNA"/>
</dbReference>
<evidence type="ECO:0000256" key="8">
    <source>
        <dbReference type="ARBA" id="ARBA00023136"/>
    </source>
</evidence>
<evidence type="ECO:0000259" key="13">
    <source>
        <dbReference type="Pfam" id="PF12019"/>
    </source>
</evidence>
<evidence type="ECO:0000256" key="10">
    <source>
        <dbReference type="ARBA" id="ARBA00030775"/>
    </source>
</evidence>
<sequence>MPRFQAGFTLVELMVTIAVAAILLTVGVPSLKSLYDGYRGSSSISQIQQTLAFARNQAVSYGRPVWVCAAGDITSSTKSCGSDWKKGIWVYFTEDSKIEVIKVVDAFNSNDNVKGGSYEFRADGMGADASKSVTFIYCPNNESTASRSAVVSPSGMVREGPDNQTCN</sequence>
<comment type="subcellular location">
    <subcellularLocation>
        <location evidence="1">Cell inner membrane</location>
        <topology evidence="1">Single-pass membrane protein</topology>
    </subcellularLocation>
</comment>
<dbReference type="Proteomes" id="UP000662770">
    <property type="component" value="Chromosome"/>
</dbReference>
<dbReference type="PROSITE" id="PS00409">
    <property type="entry name" value="PROKAR_NTER_METHYL"/>
    <property type="match status" value="1"/>
</dbReference>
<reference evidence="14 15" key="1">
    <citation type="submission" date="2021-03" db="EMBL/GenBank/DDBJ databases">
        <title>Novel species identification of genus Shewanella.</title>
        <authorList>
            <person name="Liu G."/>
            <person name="Zhang Q."/>
        </authorList>
    </citation>
    <scope>NUCLEOTIDE SEQUENCE [LARGE SCALE GENOMIC DNA]</scope>
    <source>
        <strain evidence="14 15">FJAT-51800</strain>
    </source>
</reference>
<evidence type="ECO:0000256" key="9">
    <source>
        <dbReference type="ARBA" id="ARBA00025772"/>
    </source>
</evidence>
<feature type="domain" description="General secretion pathway GspH" evidence="13">
    <location>
        <begin position="45"/>
        <end position="155"/>
    </location>
</feature>
<proteinExistence type="inferred from homology"/>
<evidence type="ECO:0000256" key="4">
    <source>
        <dbReference type="ARBA" id="ARBA00022481"/>
    </source>
</evidence>
<evidence type="ECO:0000256" key="5">
    <source>
        <dbReference type="ARBA" id="ARBA00022519"/>
    </source>
</evidence>
<keyword evidence="15" id="KW-1185">Reference proteome</keyword>
<dbReference type="Pfam" id="PF07963">
    <property type="entry name" value="N_methyl"/>
    <property type="match status" value="1"/>
</dbReference>